<reference evidence="2 3" key="1">
    <citation type="submission" date="2021-01" db="EMBL/GenBank/DDBJ databases">
        <title>Whole genome shotgun sequence of Asanoa siamensis NBRC 107932.</title>
        <authorList>
            <person name="Komaki H."/>
            <person name="Tamura T."/>
        </authorList>
    </citation>
    <scope>NUCLEOTIDE SEQUENCE [LARGE SCALE GENOMIC DNA]</scope>
    <source>
        <strain evidence="2 3">NBRC 107932</strain>
    </source>
</reference>
<dbReference type="RefSeq" id="WP_203716333.1">
    <property type="nucleotide sequence ID" value="NZ_BONE01000043.1"/>
</dbReference>
<dbReference type="Gene3D" id="3.90.25.10">
    <property type="entry name" value="UDP-galactose 4-epimerase, domain 1"/>
    <property type="match status" value="1"/>
</dbReference>
<evidence type="ECO:0000313" key="3">
    <source>
        <dbReference type="Proteomes" id="UP000604117"/>
    </source>
</evidence>
<feature type="domain" description="NAD(P)-binding" evidence="1">
    <location>
        <begin position="10"/>
        <end position="167"/>
    </location>
</feature>
<accession>A0ABQ4CW33</accession>
<dbReference type="PANTHER" id="PTHR43162">
    <property type="match status" value="1"/>
</dbReference>
<comment type="caution">
    <text evidence="2">The sequence shown here is derived from an EMBL/GenBank/DDBJ whole genome shotgun (WGS) entry which is preliminary data.</text>
</comment>
<name>A0ABQ4CW33_9ACTN</name>
<dbReference type="InterPro" id="IPR051604">
    <property type="entry name" value="Ergot_Alk_Oxidoreductase"/>
</dbReference>
<dbReference type="InterPro" id="IPR016040">
    <property type="entry name" value="NAD(P)-bd_dom"/>
</dbReference>
<protein>
    <submittedName>
        <fullName evidence="2">NmrA family protein</fullName>
    </submittedName>
</protein>
<keyword evidence="3" id="KW-1185">Reference proteome</keyword>
<dbReference type="EMBL" id="BONE01000043">
    <property type="protein sequence ID" value="GIF75475.1"/>
    <property type="molecule type" value="Genomic_DNA"/>
</dbReference>
<proteinExistence type="predicted"/>
<evidence type="ECO:0000313" key="2">
    <source>
        <dbReference type="EMBL" id="GIF75475.1"/>
    </source>
</evidence>
<dbReference type="Proteomes" id="UP000604117">
    <property type="component" value="Unassembled WGS sequence"/>
</dbReference>
<dbReference type="Pfam" id="PF13460">
    <property type="entry name" value="NAD_binding_10"/>
    <property type="match status" value="1"/>
</dbReference>
<gene>
    <name evidence="2" type="ORF">Asi02nite_49930</name>
</gene>
<sequence>MSGRSILVLGATGTTGRRVAARLRAGGADVRAASRNGDVRFDWSDADTWEPALAGVERMYLMAPHGTPVDEGFVRLAVEQGVRRLVLLSSRGIEEMGEQRLLGAERAVRESGAAWTILRPDWFNQNFDEGFFRPAVLAGALALPVGDMRQAFVDADDIAAVAAAVLTGDGHEGASYELTGPQALSFTEALGQISHACGRGVEFRGGDEDYLTQQRTLGLPDEQTKQEIEAYAALRAHGDSAPTDAVRRVTGDDPKPFADYAAEAAAGAAWRD</sequence>
<dbReference type="InterPro" id="IPR036291">
    <property type="entry name" value="NAD(P)-bd_dom_sf"/>
</dbReference>
<dbReference type="PANTHER" id="PTHR43162:SF1">
    <property type="entry name" value="PRESTALK A DIFFERENTIATION PROTEIN A"/>
    <property type="match status" value="1"/>
</dbReference>
<evidence type="ECO:0000259" key="1">
    <source>
        <dbReference type="Pfam" id="PF13460"/>
    </source>
</evidence>
<dbReference type="SUPFAM" id="SSF51735">
    <property type="entry name" value="NAD(P)-binding Rossmann-fold domains"/>
    <property type="match status" value="1"/>
</dbReference>
<organism evidence="2 3">
    <name type="scientific">Asanoa siamensis</name>
    <dbReference type="NCBI Taxonomy" id="926357"/>
    <lineage>
        <taxon>Bacteria</taxon>
        <taxon>Bacillati</taxon>
        <taxon>Actinomycetota</taxon>
        <taxon>Actinomycetes</taxon>
        <taxon>Micromonosporales</taxon>
        <taxon>Micromonosporaceae</taxon>
        <taxon>Asanoa</taxon>
    </lineage>
</organism>
<dbReference type="Gene3D" id="3.40.50.720">
    <property type="entry name" value="NAD(P)-binding Rossmann-like Domain"/>
    <property type="match status" value="1"/>
</dbReference>